<dbReference type="InterPro" id="IPR019734">
    <property type="entry name" value="TPR_rpt"/>
</dbReference>
<feature type="repeat" description="TPR" evidence="3">
    <location>
        <begin position="622"/>
        <end position="655"/>
    </location>
</feature>
<keyword evidence="2 3" id="KW-0802">TPR repeat</keyword>
<dbReference type="EMBL" id="NJIH01000005">
    <property type="protein sequence ID" value="OWT60567.1"/>
    <property type="molecule type" value="Genomic_DNA"/>
</dbReference>
<evidence type="ECO:0000313" key="5">
    <source>
        <dbReference type="Proteomes" id="UP000214603"/>
    </source>
</evidence>
<evidence type="ECO:0000313" key="4">
    <source>
        <dbReference type="EMBL" id="OWT60567.1"/>
    </source>
</evidence>
<comment type="caution">
    <text evidence="4">The sequence shown here is derived from an EMBL/GenBank/DDBJ whole genome shotgun (WGS) entry which is preliminary data.</text>
</comment>
<organism evidence="4 5">
    <name type="scientific">Candidimonas nitroreducens</name>
    <dbReference type="NCBI Taxonomy" id="683354"/>
    <lineage>
        <taxon>Bacteria</taxon>
        <taxon>Pseudomonadati</taxon>
        <taxon>Pseudomonadota</taxon>
        <taxon>Betaproteobacteria</taxon>
        <taxon>Burkholderiales</taxon>
        <taxon>Alcaligenaceae</taxon>
        <taxon>Candidimonas</taxon>
    </lineage>
</organism>
<dbReference type="SUPFAM" id="SSF48452">
    <property type="entry name" value="TPR-like"/>
    <property type="match status" value="2"/>
</dbReference>
<dbReference type="InterPro" id="IPR011990">
    <property type="entry name" value="TPR-like_helical_dom_sf"/>
</dbReference>
<dbReference type="PANTHER" id="PTHR45586">
    <property type="entry name" value="TPR REPEAT-CONTAINING PROTEIN PA4667"/>
    <property type="match status" value="1"/>
</dbReference>
<evidence type="ECO:0000256" key="2">
    <source>
        <dbReference type="ARBA" id="ARBA00022803"/>
    </source>
</evidence>
<dbReference type="Gene3D" id="1.25.40.10">
    <property type="entry name" value="Tetratricopeptide repeat domain"/>
    <property type="match status" value="2"/>
</dbReference>
<sequence>MKLQSTRNYGFVHTSAEVLQQLRFILGQADVPEDIRRLTFRQNTSAGFFDKTFQPADFYLVEISSRKLLTIDGRPIQINYLGRYFSDFFADRARTRTYWSMAVPEKLAARKEFLKSIAVFNSLPEADQSLLERIQRRSQTDEEIERDMGEISQLIGKDRMVFVTHVNALADDGAPIAQRQALIETVSAAALKLGVPCYEPTALMREFGQDQAMEQGGLDLTHYTESFSSRLCADWFDRYIAPSVGMTAAQAVAADPVAASLPAGERIPAIEACWDSGDLREASRRVHDVLRRHPEQAEHRLLLARMQCELGDYESVIAHLESKAGTADADERPDPLLMRAYFGLGRYDEARYHANALLAEESETPEILRICAVTAEELGEGKAALENWKQLFRLGGNSAESATAALRLLLADGETEAARRWAEEVREALPSHGPSFVALWNDRVKLGDRAALRSLIESADSVDLDEREAFDLVKNASVHGLATPAAMLAIARSVPRSADPQILAWLSHQTSMWHDTGVAALNDGKLLDAADLLQASSTLAPTDVRMIRAKRSLEQRLRQEIRAAFVSKHYEKAGQISDFVQHTGLSFPGFDNYRWRVAEVLGDAPSALGILRKLADEEGASLAARIQLARVALRSSEYVEAIDAYHKILLEHPDDEMRAEAGQQLAKLTGRAIRAARQYLADGNYDRAWQLLERVEMVSPADHDVRQEKKRVLSQLYGGVRALEPESAQTRFELGQMILRLEPQDPVGLKASAVGAMRLRRFDLALTHWGALRERSENTALIDSNIRKCAMWLERENRKKATARVVPETGARALRSGQDG</sequence>
<dbReference type="AlphaFoldDB" id="A0A225MGT4"/>
<dbReference type="Proteomes" id="UP000214603">
    <property type="component" value="Unassembled WGS sequence"/>
</dbReference>
<evidence type="ECO:0000256" key="3">
    <source>
        <dbReference type="PROSITE-ProRule" id="PRU00339"/>
    </source>
</evidence>
<evidence type="ECO:0000256" key="1">
    <source>
        <dbReference type="ARBA" id="ARBA00022737"/>
    </source>
</evidence>
<gene>
    <name evidence="4" type="ORF">CEY11_10050</name>
</gene>
<keyword evidence="5" id="KW-1185">Reference proteome</keyword>
<reference evidence="5" key="1">
    <citation type="submission" date="2017-06" db="EMBL/GenBank/DDBJ databases">
        <title>Herbaspirillum phytohormonus sp. nov., isolated from the root nodule of Robinia pseudoacacia in lead-zinc mine.</title>
        <authorList>
            <person name="Fan M."/>
            <person name="Lin Y."/>
        </authorList>
    </citation>
    <scope>NUCLEOTIDE SEQUENCE [LARGE SCALE GENOMIC DNA]</scope>
    <source>
        <strain evidence="5">SC-089</strain>
    </source>
</reference>
<dbReference type="PANTHER" id="PTHR45586:SF1">
    <property type="entry name" value="LIPOPOLYSACCHARIDE ASSEMBLY PROTEIN B"/>
    <property type="match status" value="1"/>
</dbReference>
<accession>A0A225MGT4</accession>
<proteinExistence type="predicted"/>
<keyword evidence="1" id="KW-0677">Repeat</keyword>
<dbReference type="PROSITE" id="PS50005">
    <property type="entry name" value="TPR"/>
    <property type="match status" value="1"/>
</dbReference>
<dbReference type="InterPro" id="IPR051012">
    <property type="entry name" value="CellSynth/LPSAsmb/PSIAsmb"/>
</dbReference>
<dbReference type="Pfam" id="PF13432">
    <property type="entry name" value="TPR_16"/>
    <property type="match status" value="1"/>
</dbReference>
<name>A0A225MGT4_9BURK</name>
<protein>
    <submittedName>
        <fullName evidence="4">Uncharacterized protein</fullName>
    </submittedName>
</protein>